<sequence>MSICPHTHQVPNISNSPSPCANPGHYIALVTLRVAEEMRPPPPPPARAERHSTGTVQVTRVKLLKPRDMLLLGQAYRLITVDEVTRVLQAKKEEKSRRAAAQHHLESKHAGAAGVGINSSGDDHTQPIRPAHLMPECERKSPKFHGREPHKSTHVHHGGVVFLLELGDDGHVQVAHAARRW</sequence>
<dbReference type="EnsemblPlants" id="ORUFI03G10610.1">
    <property type="protein sequence ID" value="ORUFI03G10610.1"/>
    <property type="gene ID" value="ORUFI03G10610"/>
</dbReference>
<dbReference type="STRING" id="4529.A0A0E0NSD5"/>
<dbReference type="PANTHER" id="PTHR33413">
    <property type="entry name" value="EXPRESSED PROTEIN"/>
    <property type="match status" value="1"/>
</dbReference>
<dbReference type="Gramene" id="ORUFI03G10610.1">
    <property type="protein sequence ID" value="ORUFI03G10610.1"/>
    <property type="gene ID" value="ORUFI03G10610"/>
</dbReference>
<evidence type="ECO:0000313" key="3">
    <source>
        <dbReference type="Proteomes" id="UP000008022"/>
    </source>
</evidence>
<reference evidence="2" key="2">
    <citation type="submission" date="2015-06" db="UniProtKB">
        <authorList>
            <consortium name="EnsemblPlants"/>
        </authorList>
    </citation>
    <scope>IDENTIFICATION</scope>
</reference>
<reference evidence="3" key="1">
    <citation type="submission" date="2013-06" db="EMBL/GenBank/DDBJ databases">
        <authorList>
            <person name="Zhao Q."/>
        </authorList>
    </citation>
    <scope>NUCLEOTIDE SEQUENCE</scope>
    <source>
        <strain evidence="3">cv. W1943</strain>
    </source>
</reference>
<evidence type="ECO:0000313" key="2">
    <source>
        <dbReference type="EnsemblPlants" id="ORUFI03G10610.1"/>
    </source>
</evidence>
<feature type="compositionally biased region" description="Basic and acidic residues" evidence="1">
    <location>
        <begin position="94"/>
        <end position="109"/>
    </location>
</feature>
<proteinExistence type="predicted"/>
<dbReference type="PANTHER" id="PTHR33413:SF6">
    <property type="entry name" value="OS06G0236300 PROTEIN"/>
    <property type="match status" value="1"/>
</dbReference>
<keyword evidence="3" id="KW-1185">Reference proteome</keyword>
<name>A0A0E0NSD5_ORYRU</name>
<protein>
    <submittedName>
        <fullName evidence="2">Uncharacterized protein</fullName>
    </submittedName>
</protein>
<organism evidence="2 3">
    <name type="scientific">Oryza rufipogon</name>
    <name type="common">Brownbeard rice</name>
    <name type="synonym">Asian wild rice</name>
    <dbReference type="NCBI Taxonomy" id="4529"/>
    <lineage>
        <taxon>Eukaryota</taxon>
        <taxon>Viridiplantae</taxon>
        <taxon>Streptophyta</taxon>
        <taxon>Embryophyta</taxon>
        <taxon>Tracheophyta</taxon>
        <taxon>Spermatophyta</taxon>
        <taxon>Magnoliopsida</taxon>
        <taxon>Liliopsida</taxon>
        <taxon>Poales</taxon>
        <taxon>Poaceae</taxon>
        <taxon>BOP clade</taxon>
        <taxon>Oryzoideae</taxon>
        <taxon>Oryzeae</taxon>
        <taxon>Oryzinae</taxon>
        <taxon>Oryza</taxon>
    </lineage>
</organism>
<evidence type="ECO:0000256" key="1">
    <source>
        <dbReference type="SAM" id="MobiDB-lite"/>
    </source>
</evidence>
<dbReference type="AlphaFoldDB" id="A0A0E0NSD5"/>
<accession>A0A0E0NSD5</accession>
<dbReference type="HOGENOM" id="CLU_120686_0_0_1"/>
<feature type="region of interest" description="Disordered" evidence="1">
    <location>
        <begin position="94"/>
        <end position="129"/>
    </location>
</feature>
<dbReference type="OMA" id="SICPHTH"/>
<dbReference type="Proteomes" id="UP000008022">
    <property type="component" value="Unassembled WGS sequence"/>
</dbReference>